<feature type="coiled-coil region" evidence="1">
    <location>
        <begin position="21"/>
        <end position="48"/>
    </location>
</feature>
<dbReference type="RefSeq" id="WP_092052120.1">
    <property type="nucleotide sequence ID" value="NZ_FOJJ01000001.1"/>
</dbReference>
<name>A0A550JK72_9BACT</name>
<comment type="caution">
    <text evidence="2">The sequence shown here is derived from an EMBL/GenBank/DDBJ whole genome shotgun (WGS) entry which is preliminary data.</text>
</comment>
<accession>A0A550JK72</accession>
<keyword evidence="3" id="KW-1185">Reference proteome</keyword>
<evidence type="ECO:0000313" key="2">
    <source>
        <dbReference type="EMBL" id="TRO83611.1"/>
    </source>
</evidence>
<dbReference type="Proteomes" id="UP000317155">
    <property type="component" value="Unassembled WGS sequence"/>
</dbReference>
<evidence type="ECO:0000256" key="1">
    <source>
        <dbReference type="SAM" id="Coils"/>
    </source>
</evidence>
<dbReference type="EMBL" id="VJVV01000001">
    <property type="protein sequence ID" value="TRO83611.1"/>
    <property type="molecule type" value="Genomic_DNA"/>
</dbReference>
<reference evidence="2 3" key="1">
    <citation type="submission" date="2019-07" db="EMBL/GenBank/DDBJ databases">
        <title>Insights of Desulfuromonas acetexigens electromicrobiology.</title>
        <authorList>
            <person name="Katuri K."/>
            <person name="Sapireddy V."/>
            <person name="Shaw D.R."/>
            <person name="Saikaly P."/>
        </authorList>
    </citation>
    <scope>NUCLEOTIDE SEQUENCE [LARGE SCALE GENOMIC DNA]</scope>
    <source>
        <strain evidence="2 3">2873</strain>
    </source>
</reference>
<evidence type="ECO:0000313" key="3">
    <source>
        <dbReference type="Proteomes" id="UP000317155"/>
    </source>
</evidence>
<organism evidence="2 3">
    <name type="scientific">Trichloromonas acetexigens</name>
    <dbReference type="NCBI Taxonomy" id="38815"/>
    <lineage>
        <taxon>Bacteria</taxon>
        <taxon>Pseudomonadati</taxon>
        <taxon>Thermodesulfobacteriota</taxon>
        <taxon>Desulfuromonadia</taxon>
        <taxon>Desulfuromonadales</taxon>
        <taxon>Trichloromonadaceae</taxon>
        <taxon>Trichloromonas</taxon>
    </lineage>
</organism>
<keyword evidence="1" id="KW-0175">Coiled coil</keyword>
<proteinExistence type="predicted"/>
<dbReference type="AlphaFoldDB" id="A0A550JK72"/>
<gene>
    <name evidence="2" type="ORF">FL622_00060</name>
</gene>
<sequence>MNDNLRQDSLRIPVAGALSGSPSFARELDELRREVERMRLELTALKNFMKVANSSFSEQFPLLLEKAQCDGGDSH</sequence>
<protein>
    <submittedName>
        <fullName evidence="2">Uncharacterized protein</fullName>
    </submittedName>
</protein>